<dbReference type="PATRIC" id="fig|1548749.3.peg.922"/>
<feature type="domain" description="Glycosyl transferase family 1" evidence="1">
    <location>
        <begin position="193"/>
        <end position="349"/>
    </location>
</feature>
<dbReference type="Pfam" id="PF13439">
    <property type="entry name" value="Glyco_transf_4"/>
    <property type="match status" value="1"/>
</dbReference>
<dbReference type="Proteomes" id="UP000070138">
    <property type="component" value="Unassembled WGS sequence"/>
</dbReference>
<evidence type="ECO:0000259" key="2">
    <source>
        <dbReference type="Pfam" id="PF13439"/>
    </source>
</evidence>
<dbReference type="STRING" id="1548749.LS48_04365"/>
<dbReference type="InterPro" id="IPR001296">
    <property type="entry name" value="Glyco_trans_1"/>
</dbReference>
<keyword evidence="4" id="KW-1185">Reference proteome</keyword>
<accession>A0A137RKV6</accession>
<reference evidence="3 4" key="2">
    <citation type="journal article" date="2016" name="Int. J. Syst. Evol. Microbiol.">
        <title>Vitellibacter aquimaris sp. nov., a marine bacterium isolated from seawater.</title>
        <authorList>
            <person name="Thevarajoo S."/>
            <person name="Selvaratnam C."/>
            <person name="Goh K.M."/>
            <person name="Hong K.W."/>
            <person name="Chan X.Y."/>
            <person name="Chan K.G."/>
            <person name="Chong C.S."/>
        </authorList>
    </citation>
    <scope>NUCLEOTIDE SEQUENCE [LARGE SCALE GENOMIC DNA]</scope>
    <source>
        <strain evidence="3 4">D-24</strain>
    </source>
</reference>
<dbReference type="GO" id="GO:0016757">
    <property type="term" value="F:glycosyltransferase activity"/>
    <property type="evidence" value="ECO:0007669"/>
    <property type="project" value="InterPro"/>
</dbReference>
<evidence type="ECO:0000313" key="3">
    <source>
        <dbReference type="EMBL" id="KXO00818.1"/>
    </source>
</evidence>
<dbReference type="PANTHER" id="PTHR12526:SF630">
    <property type="entry name" value="GLYCOSYLTRANSFERASE"/>
    <property type="match status" value="1"/>
</dbReference>
<organism evidence="3 4">
    <name type="scientific">Aequorivita aquimaris</name>
    <dbReference type="NCBI Taxonomy" id="1548749"/>
    <lineage>
        <taxon>Bacteria</taxon>
        <taxon>Pseudomonadati</taxon>
        <taxon>Bacteroidota</taxon>
        <taxon>Flavobacteriia</taxon>
        <taxon>Flavobacteriales</taxon>
        <taxon>Flavobacteriaceae</taxon>
        <taxon>Aequorivita</taxon>
    </lineage>
</organism>
<dbReference type="InterPro" id="IPR028098">
    <property type="entry name" value="Glyco_trans_4-like_N"/>
</dbReference>
<dbReference type="SUPFAM" id="SSF53756">
    <property type="entry name" value="UDP-Glycosyltransferase/glycogen phosphorylase"/>
    <property type="match status" value="1"/>
</dbReference>
<dbReference type="Pfam" id="PF00534">
    <property type="entry name" value="Glycos_transf_1"/>
    <property type="match status" value="1"/>
</dbReference>
<evidence type="ECO:0000313" key="4">
    <source>
        <dbReference type="Proteomes" id="UP000070138"/>
    </source>
</evidence>
<sequence>MLKTKIIHILHAVGGVDVSLRLILANIDSEKFDSIVIHGDSDNNEPFLNDKSIPVKNYPISIIRDIKPVKDYKAIATANKIIKSEAPALIHAHSAKGGVIGKIVGKMNNIPVLHTPQAYSFLSAESKLKKNVFLGLEKFLSRWNNKILASSNSEKNRALNEVGYNKERVLLFNNCINAITEIPNLSIEKTWPDEYICSVGRPSFQKNIELMIEVLRELKEKKPNIHLVLMGVGYHAPNLEQVKSLISKYNLDSNITLLEWTKREDIFNIIKNSKIYISTARYEGLPYSVIEALALGKACVVSDADGNRDLIVENKNGFVIKEENSSQFSKAILELLEDDNKRELFEENSLKLFNEYFNIRNTIHTLESIYKTETEKKS</sequence>
<reference evidence="4" key="1">
    <citation type="submission" date="2014-10" db="EMBL/GenBank/DDBJ databases">
        <title>Genome sequencing of Vitellibacter sp. D-24.</title>
        <authorList>
            <person name="Thevarajoo S."/>
            <person name="Selvaratnam C."/>
            <person name="Goh K.M."/>
            <person name="Chong C.S."/>
        </authorList>
    </citation>
    <scope>NUCLEOTIDE SEQUENCE [LARGE SCALE GENOMIC DNA]</scope>
    <source>
        <strain evidence="4">D-24</strain>
    </source>
</reference>
<name>A0A137RKV6_9FLAO</name>
<dbReference type="EMBL" id="JRWG01000002">
    <property type="protein sequence ID" value="KXO00818.1"/>
    <property type="molecule type" value="Genomic_DNA"/>
</dbReference>
<dbReference type="AlphaFoldDB" id="A0A137RKV6"/>
<feature type="domain" description="Glycosyltransferase subfamily 4-like N-terminal" evidence="2">
    <location>
        <begin position="13"/>
        <end position="177"/>
    </location>
</feature>
<protein>
    <submittedName>
        <fullName evidence="3">Exopolysaccharide biosynthesis protein</fullName>
    </submittedName>
</protein>
<evidence type="ECO:0000259" key="1">
    <source>
        <dbReference type="Pfam" id="PF00534"/>
    </source>
</evidence>
<dbReference type="Gene3D" id="3.40.50.2000">
    <property type="entry name" value="Glycogen Phosphorylase B"/>
    <property type="match status" value="2"/>
</dbReference>
<comment type="caution">
    <text evidence="3">The sequence shown here is derived from an EMBL/GenBank/DDBJ whole genome shotgun (WGS) entry which is preliminary data.</text>
</comment>
<gene>
    <name evidence="3" type="ORF">LS48_04365</name>
</gene>
<dbReference type="PANTHER" id="PTHR12526">
    <property type="entry name" value="GLYCOSYLTRANSFERASE"/>
    <property type="match status" value="1"/>
</dbReference>
<proteinExistence type="predicted"/>